<proteinExistence type="predicted"/>
<protein>
    <submittedName>
        <fullName evidence="3">DUF58 domain-containing protein</fullName>
    </submittedName>
</protein>
<evidence type="ECO:0000313" key="4">
    <source>
        <dbReference type="Proteomes" id="UP000215199"/>
    </source>
</evidence>
<dbReference type="Pfam" id="PF01882">
    <property type="entry name" value="DUF58"/>
    <property type="match status" value="1"/>
</dbReference>
<dbReference type="EMBL" id="NMUL01000055">
    <property type="protein sequence ID" value="OXM60807.1"/>
    <property type="molecule type" value="Genomic_DNA"/>
</dbReference>
<evidence type="ECO:0000256" key="1">
    <source>
        <dbReference type="SAM" id="Phobius"/>
    </source>
</evidence>
<gene>
    <name evidence="3" type="ORF">CF165_40910</name>
</gene>
<keyword evidence="1" id="KW-1133">Transmembrane helix</keyword>
<accession>A0A229SP32</accession>
<keyword evidence="1" id="KW-0812">Transmembrane</keyword>
<dbReference type="Proteomes" id="UP000215199">
    <property type="component" value="Unassembled WGS sequence"/>
</dbReference>
<feature type="transmembrane region" description="Helical" evidence="1">
    <location>
        <begin position="31"/>
        <end position="48"/>
    </location>
</feature>
<keyword evidence="4" id="KW-1185">Reference proteome</keyword>
<sequence length="378" mass="40022">MRPTRRGTAVLVVSVVLVAAAEWAGYPLLRVLGAIGLGALLAAVAVTARGMRVAVSRVVYPDRVERGRPALAKLRVRNLAARPQPGFAAWDHAGGSTRTVQVRALAEGAEATYQYELPTGTRGRMAVGPLTLLRADPFGLARNRHPAGETVTLWVYPRKYAARARAGGFPRHHHDGATTDDSLRGSLDLRDVREYQPGDEVRHLHWKATARTGRMMVRDYADPEQPRFTLLLDTRADALPPSVFEEAVDLAASLLAASATAGHHSRLVTSGGGDLSTSGGPLAVRQLLDELCRVRQDSGAGQALVPGVLSAVRHQGGCLTVVTSGAGGLGTLAGLRARYSSFFVLDLGSGGVPPVIPGARVLTADSAANAVRRWNEVV</sequence>
<feature type="domain" description="DUF58" evidence="2">
    <location>
        <begin position="191"/>
        <end position="259"/>
    </location>
</feature>
<name>A0A229SP32_9PSEU</name>
<dbReference type="PANTHER" id="PTHR34351:SF1">
    <property type="entry name" value="SLR1927 PROTEIN"/>
    <property type="match status" value="1"/>
</dbReference>
<evidence type="ECO:0000259" key="2">
    <source>
        <dbReference type="Pfam" id="PF01882"/>
    </source>
</evidence>
<organism evidence="3 4">
    <name type="scientific">Amycolatopsis vastitatis</name>
    <dbReference type="NCBI Taxonomy" id="1905142"/>
    <lineage>
        <taxon>Bacteria</taxon>
        <taxon>Bacillati</taxon>
        <taxon>Actinomycetota</taxon>
        <taxon>Actinomycetes</taxon>
        <taxon>Pseudonocardiales</taxon>
        <taxon>Pseudonocardiaceae</taxon>
        <taxon>Amycolatopsis</taxon>
    </lineage>
</organism>
<evidence type="ECO:0000313" key="3">
    <source>
        <dbReference type="EMBL" id="OXM60807.1"/>
    </source>
</evidence>
<dbReference type="AlphaFoldDB" id="A0A229SP32"/>
<reference evidence="4" key="1">
    <citation type="submission" date="2017-07" db="EMBL/GenBank/DDBJ databases">
        <title>Comparative genome mining reveals phylogenetic distribution patterns of secondary metabolites in Amycolatopsis.</title>
        <authorList>
            <person name="Adamek M."/>
            <person name="Alanjary M."/>
            <person name="Sales-Ortells H."/>
            <person name="Goodfellow M."/>
            <person name="Bull A.T."/>
            <person name="Kalinowski J."/>
            <person name="Ziemert N."/>
        </authorList>
    </citation>
    <scope>NUCLEOTIDE SEQUENCE [LARGE SCALE GENOMIC DNA]</scope>
    <source>
        <strain evidence="4">H5</strain>
    </source>
</reference>
<keyword evidence="1" id="KW-0472">Membrane</keyword>
<comment type="caution">
    <text evidence="3">The sequence shown here is derived from an EMBL/GenBank/DDBJ whole genome shotgun (WGS) entry which is preliminary data.</text>
</comment>
<dbReference type="PANTHER" id="PTHR34351">
    <property type="entry name" value="SLR1927 PROTEIN-RELATED"/>
    <property type="match status" value="1"/>
</dbReference>
<dbReference type="InterPro" id="IPR002881">
    <property type="entry name" value="DUF58"/>
</dbReference>
<dbReference type="OrthoDB" id="9812729at2"/>